<protein>
    <submittedName>
        <fullName evidence="1">Uncharacterized protein</fullName>
    </submittedName>
</protein>
<comment type="caution">
    <text evidence="1">The sequence shown here is derived from an EMBL/GenBank/DDBJ whole genome shotgun (WGS) entry which is preliminary data.</text>
</comment>
<dbReference type="AlphaFoldDB" id="A0A2A6F8F8"/>
<organism evidence="1 2">
    <name type="scientific">Mesorhizobium sanjuanii</name>
    <dbReference type="NCBI Taxonomy" id="2037900"/>
    <lineage>
        <taxon>Bacteria</taxon>
        <taxon>Pseudomonadati</taxon>
        <taxon>Pseudomonadota</taxon>
        <taxon>Alphaproteobacteria</taxon>
        <taxon>Hyphomicrobiales</taxon>
        <taxon>Phyllobacteriaceae</taxon>
        <taxon>Mesorhizobium</taxon>
    </lineage>
</organism>
<name>A0A2A6F8F8_9HYPH</name>
<accession>A0A2A6F8F8</accession>
<sequence length="106" mass="11351">MHSTIDTSPSSASAEVNSFVVLAPSGTEFRSQAALREVESFLKGCFPNLDFYANGDGLQFEGDYKVLPICGVADNDPILVLPDRVLMRGIAAALKGFRPGHSPTLH</sequence>
<dbReference type="Proteomes" id="UP000219182">
    <property type="component" value="Unassembled WGS sequence"/>
</dbReference>
<gene>
    <name evidence="1" type="ORF">CN311_26755</name>
</gene>
<keyword evidence="2" id="KW-1185">Reference proteome</keyword>
<reference evidence="1 2" key="1">
    <citation type="submission" date="2017-09" db="EMBL/GenBank/DDBJ databases">
        <title>Mesorhizobum sanjuanii sp. nov. isolated from nodules of Lotus tenuis in saline-alkaline lowlands of Flooding Pampa.</title>
        <authorList>
            <person name="Sannazzaro A.I."/>
            <person name="Torres Tejerizo G.A."/>
            <person name="Fontana F."/>
            <person name="Cumpa Velazquez L.M."/>
            <person name="Hansen L."/>
            <person name="Pistorio M."/>
            <person name="Estrella M.J."/>
        </authorList>
    </citation>
    <scope>NUCLEOTIDE SEQUENCE [LARGE SCALE GENOMIC DNA]</scope>
    <source>
        <strain evidence="1 2">BSA136</strain>
    </source>
</reference>
<evidence type="ECO:0000313" key="2">
    <source>
        <dbReference type="Proteomes" id="UP000219182"/>
    </source>
</evidence>
<evidence type="ECO:0000313" key="1">
    <source>
        <dbReference type="EMBL" id="PDQ18052.1"/>
    </source>
</evidence>
<dbReference type="EMBL" id="NWQG01000212">
    <property type="protein sequence ID" value="PDQ18052.1"/>
    <property type="molecule type" value="Genomic_DNA"/>
</dbReference>
<proteinExistence type="predicted"/>